<evidence type="ECO:0000256" key="1">
    <source>
        <dbReference type="ARBA" id="ARBA00004123"/>
    </source>
</evidence>
<keyword evidence="6" id="KW-0539">Nucleus</keyword>
<keyword evidence="10" id="KW-1185">Reference proteome</keyword>
<keyword evidence="5" id="KW-0862">Zinc</keyword>
<sequence>MDPIEYTVIESIPITPLVFPNNTSEQGKLPYEVDIKEVIRNNIVFKVHSLVYTCSDCDRKFNNTGNFERHVQTHRNRQQSFPCDGCHKHFSSYEKYLQHRESHNNMTCAKCQETFKTASHLALHRRKHHTQDRPFRCSKCDKSFQTVWNLKQHDRSHQAAAHCCEFCPKAYKRKEDLLKHYETH</sequence>
<dbReference type="Proteomes" id="UP000069940">
    <property type="component" value="Unassembled WGS sequence"/>
</dbReference>
<protein>
    <recommendedName>
        <fullName evidence="8">C2H2-type domain-containing protein</fullName>
    </recommendedName>
</protein>
<evidence type="ECO:0000256" key="5">
    <source>
        <dbReference type="ARBA" id="ARBA00022833"/>
    </source>
</evidence>
<evidence type="ECO:0000256" key="4">
    <source>
        <dbReference type="ARBA" id="ARBA00022771"/>
    </source>
</evidence>
<dbReference type="RefSeq" id="XP_062704802.1">
    <property type="nucleotide sequence ID" value="XM_062848818.1"/>
</dbReference>
<dbReference type="EnsemblMetazoa" id="AALFPA23_022218.R32918">
    <property type="protein sequence ID" value="AALFPA23_022218.P32918"/>
    <property type="gene ID" value="AALFPA23_022218"/>
</dbReference>
<evidence type="ECO:0000313" key="9">
    <source>
        <dbReference type="EnsemblMetazoa" id="AALFPA23_022218.P32917"/>
    </source>
</evidence>
<evidence type="ECO:0000256" key="3">
    <source>
        <dbReference type="ARBA" id="ARBA00022737"/>
    </source>
</evidence>
<dbReference type="SUPFAM" id="SSF57667">
    <property type="entry name" value="beta-beta-alpha zinc fingers"/>
    <property type="match status" value="2"/>
</dbReference>
<reference evidence="9" key="2">
    <citation type="submission" date="2025-05" db="UniProtKB">
        <authorList>
            <consortium name="EnsemblMetazoa"/>
        </authorList>
    </citation>
    <scope>IDENTIFICATION</scope>
    <source>
        <strain evidence="9">Foshan</strain>
    </source>
</reference>
<dbReference type="PANTHER" id="PTHR24394">
    <property type="entry name" value="ZINC FINGER PROTEIN"/>
    <property type="match status" value="1"/>
</dbReference>
<feature type="domain" description="C2H2-type" evidence="8">
    <location>
        <begin position="52"/>
        <end position="79"/>
    </location>
</feature>
<evidence type="ECO:0000256" key="6">
    <source>
        <dbReference type="ARBA" id="ARBA00023242"/>
    </source>
</evidence>
<dbReference type="PANTHER" id="PTHR24394:SF29">
    <property type="entry name" value="MYONEURIN"/>
    <property type="match status" value="1"/>
</dbReference>
<dbReference type="InterPro" id="IPR013087">
    <property type="entry name" value="Znf_C2H2_type"/>
</dbReference>
<feature type="domain" description="C2H2-type" evidence="8">
    <location>
        <begin position="162"/>
        <end position="184"/>
    </location>
</feature>
<reference evidence="10" key="1">
    <citation type="journal article" date="2015" name="Proc. Natl. Acad. Sci. U.S.A.">
        <title>Genome sequence of the Asian Tiger mosquito, Aedes albopictus, reveals insights into its biology, genetics, and evolution.</title>
        <authorList>
            <person name="Chen X.G."/>
            <person name="Jiang X."/>
            <person name="Gu J."/>
            <person name="Xu M."/>
            <person name="Wu Y."/>
            <person name="Deng Y."/>
            <person name="Zhang C."/>
            <person name="Bonizzoni M."/>
            <person name="Dermauw W."/>
            <person name="Vontas J."/>
            <person name="Armbruster P."/>
            <person name="Huang X."/>
            <person name="Yang Y."/>
            <person name="Zhang H."/>
            <person name="He W."/>
            <person name="Peng H."/>
            <person name="Liu Y."/>
            <person name="Wu K."/>
            <person name="Chen J."/>
            <person name="Lirakis M."/>
            <person name="Topalis P."/>
            <person name="Van Leeuwen T."/>
            <person name="Hall A.B."/>
            <person name="Jiang X."/>
            <person name="Thorpe C."/>
            <person name="Mueller R.L."/>
            <person name="Sun C."/>
            <person name="Waterhouse R.M."/>
            <person name="Yan G."/>
            <person name="Tu Z.J."/>
            <person name="Fang X."/>
            <person name="James A.A."/>
        </authorList>
    </citation>
    <scope>NUCLEOTIDE SEQUENCE [LARGE SCALE GENOMIC DNA]</scope>
    <source>
        <strain evidence="10">Foshan</strain>
    </source>
</reference>
<dbReference type="EnsemblMetazoa" id="AALFPA23_022218.R32917">
    <property type="protein sequence ID" value="AALFPA23_022218.P32917"/>
    <property type="gene ID" value="AALFPA23_022218"/>
</dbReference>
<dbReference type="PROSITE" id="PS50157">
    <property type="entry name" value="ZINC_FINGER_C2H2_2"/>
    <property type="match status" value="5"/>
</dbReference>
<feature type="domain" description="C2H2-type" evidence="8">
    <location>
        <begin position="81"/>
        <end position="105"/>
    </location>
</feature>
<evidence type="ECO:0000259" key="8">
    <source>
        <dbReference type="PROSITE" id="PS50157"/>
    </source>
</evidence>
<dbReference type="Gene3D" id="3.30.160.60">
    <property type="entry name" value="Classic Zinc Finger"/>
    <property type="match status" value="3"/>
</dbReference>
<evidence type="ECO:0000256" key="2">
    <source>
        <dbReference type="ARBA" id="ARBA00022723"/>
    </source>
</evidence>
<organism evidence="9 10">
    <name type="scientific">Aedes albopictus</name>
    <name type="common">Asian tiger mosquito</name>
    <name type="synonym">Stegomyia albopicta</name>
    <dbReference type="NCBI Taxonomy" id="7160"/>
    <lineage>
        <taxon>Eukaryota</taxon>
        <taxon>Metazoa</taxon>
        <taxon>Ecdysozoa</taxon>
        <taxon>Arthropoda</taxon>
        <taxon>Hexapoda</taxon>
        <taxon>Insecta</taxon>
        <taxon>Pterygota</taxon>
        <taxon>Neoptera</taxon>
        <taxon>Endopterygota</taxon>
        <taxon>Diptera</taxon>
        <taxon>Nematocera</taxon>
        <taxon>Culicoidea</taxon>
        <taxon>Culicidae</taxon>
        <taxon>Culicinae</taxon>
        <taxon>Aedini</taxon>
        <taxon>Aedes</taxon>
        <taxon>Stegomyia</taxon>
    </lineage>
</organism>
<evidence type="ECO:0000256" key="7">
    <source>
        <dbReference type="PROSITE-ProRule" id="PRU00042"/>
    </source>
</evidence>
<proteinExistence type="predicted"/>
<comment type="subcellular location">
    <subcellularLocation>
        <location evidence="1">Nucleus</location>
    </subcellularLocation>
</comment>
<accession>A0ABM1ZW65</accession>
<name>A0ABM1ZW65_AEDAL</name>
<dbReference type="Pfam" id="PF00096">
    <property type="entry name" value="zf-C2H2"/>
    <property type="match status" value="4"/>
</dbReference>
<dbReference type="GeneID" id="115269752"/>
<keyword evidence="4 7" id="KW-0863">Zinc-finger</keyword>
<dbReference type="SMART" id="SM00355">
    <property type="entry name" value="ZnF_C2H2"/>
    <property type="match status" value="5"/>
</dbReference>
<feature type="domain" description="C2H2-type" evidence="8">
    <location>
        <begin position="135"/>
        <end position="162"/>
    </location>
</feature>
<dbReference type="InterPro" id="IPR036236">
    <property type="entry name" value="Znf_C2H2_sf"/>
</dbReference>
<evidence type="ECO:0000313" key="10">
    <source>
        <dbReference type="Proteomes" id="UP000069940"/>
    </source>
</evidence>
<keyword evidence="2" id="KW-0479">Metal-binding</keyword>
<keyword evidence="3" id="KW-0677">Repeat</keyword>
<feature type="domain" description="C2H2-type" evidence="8">
    <location>
        <begin position="106"/>
        <end position="134"/>
    </location>
</feature>
<dbReference type="RefSeq" id="XP_029734422.1">
    <property type="nucleotide sequence ID" value="XM_029878562.2"/>
</dbReference>
<dbReference type="PROSITE" id="PS00028">
    <property type="entry name" value="ZINC_FINGER_C2H2_1"/>
    <property type="match status" value="4"/>
</dbReference>